<proteinExistence type="predicted"/>
<evidence type="ECO:0000256" key="1">
    <source>
        <dbReference type="SAM" id="Coils"/>
    </source>
</evidence>
<keyword evidence="1" id="KW-0175">Coiled coil</keyword>
<dbReference type="SUPFAM" id="SSF90257">
    <property type="entry name" value="Myosin rod fragments"/>
    <property type="match status" value="1"/>
</dbReference>
<organism evidence="2 3">
    <name type="scientific">Etheostoma spectabile</name>
    <name type="common">orangethroat darter</name>
    <dbReference type="NCBI Taxonomy" id="54343"/>
    <lineage>
        <taxon>Eukaryota</taxon>
        <taxon>Metazoa</taxon>
        <taxon>Chordata</taxon>
        <taxon>Craniata</taxon>
        <taxon>Vertebrata</taxon>
        <taxon>Euteleostomi</taxon>
        <taxon>Actinopterygii</taxon>
        <taxon>Neopterygii</taxon>
        <taxon>Teleostei</taxon>
        <taxon>Neoteleostei</taxon>
        <taxon>Acanthomorphata</taxon>
        <taxon>Eupercaria</taxon>
        <taxon>Perciformes</taxon>
        <taxon>Percoidei</taxon>
        <taxon>Percidae</taxon>
        <taxon>Etheostomatinae</taxon>
        <taxon>Etheostoma</taxon>
    </lineage>
</organism>
<reference evidence="2 3" key="1">
    <citation type="submission" date="2019-08" db="EMBL/GenBank/DDBJ databases">
        <title>A chromosome-level genome assembly, high-density linkage maps, and genome scans reveal the genomic architecture of hybrid incompatibilities underlying speciation via character displacement in darters (Percidae: Etheostominae).</title>
        <authorList>
            <person name="Moran R.L."/>
            <person name="Catchen J.M."/>
            <person name="Fuller R.C."/>
        </authorList>
    </citation>
    <scope>NUCLEOTIDE SEQUENCE [LARGE SCALE GENOMIC DNA]</scope>
    <source>
        <strain evidence="2">EspeVRDwgs_2016</strain>
        <tissue evidence="2">Muscle</tissue>
    </source>
</reference>
<accession>A0A5J5DF55</accession>
<evidence type="ECO:0000313" key="2">
    <source>
        <dbReference type="EMBL" id="KAA8591954.1"/>
    </source>
</evidence>
<dbReference type="EMBL" id="VOFY01000006">
    <property type="protein sequence ID" value="KAA8591954.1"/>
    <property type="molecule type" value="Genomic_DNA"/>
</dbReference>
<sequence>MKRKPQDVIEEIEEEYNYVESPAWTEDEVAAPPVTSESNAKLTAETQQLETRMQHLNSTLLAAHENMARYCNDLTVQFDLLTHNYTALESKRKDLTAVNQQLETQRNNLTEQIQDLETNWNKLNVSRAQWSIDAYCPKDKDN</sequence>
<name>A0A5J5DF55_9PERO</name>
<feature type="non-terminal residue" evidence="2">
    <location>
        <position position="142"/>
    </location>
</feature>
<protein>
    <submittedName>
        <fullName evidence="2">Uncharacterized protein</fullName>
    </submittedName>
</protein>
<dbReference type="Proteomes" id="UP000327493">
    <property type="component" value="Chromosome 6"/>
</dbReference>
<evidence type="ECO:0000313" key="3">
    <source>
        <dbReference type="Proteomes" id="UP000327493"/>
    </source>
</evidence>
<gene>
    <name evidence="2" type="ORF">FQN60_017328</name>
</gene>
<dbReference type="AlphaFoldDB" id="A0A5J5DF55"/>
<feature type="coiled-coil region" evidence="1">
    <location>
        <begin position="85"/>
        <end position="126"/>
    </location>
</feature>
<keyword evidence="3" id="KW-1185">Reference proteome</keyword>
<comment type="caution">
    <text evidence="2">The sequence shown here is derived from an EMBL/GenBank/DDBJ whole genome shotgun (WGS) entry which is preliminary data.</text>
</comment>
<dbReference type="Gene3D" id="1.20.5.340">
    <property type="match status" value="1"/>
</dbReference>